<dbReference type="PANTHER" id="PTHR30231:SF4">
    <property type="entry name" value="PROTEIN NEN2"/>
    <property type="match status" value="1"/>
</dbReference>
<reference evidence="5" key="2">
    <citation type="journal article" date="2023" name="Biology">
        <title>Prokaryotic Life Associated with Coal-Fire Gas Vents Revealed by Metagenomics.</title>
        <authorList>
            <person name="Kadnikov V.V."/>
            <person name="Mardanov A.V."/>
            <person name="Beletsky A.V."/>
            <person name="Karnachuk O.V."/>
            <person name="Ravin N.V."/>
        </authorList>
    </citation>
    <scope>NUCLEOTIDE SEQUENCE</scope>
    <source>
        <strain evidence="5">Bu02</strain>
    </source>
</reference>
<dbReference type="CDD" id="cd06127">
    <property type="entry name" value="DEDDh"/>
    <property type="match status" value="1"/>
</dbReference>
<reference evidence="5" key="1">
    <citation type="submission" date="2020-10" db="EMBL/GenBank/DDBJ databases">
        <authorList>
            <person name="Kadnikov V."/>
            <person name="Beletsky A.V."/>
            <person name="Mardanov A.V."/>
            <person name="Karnachuk O.V."/>
            <person name="Ravin N.V."/>
        </authorList>
    </citation>
    <scope>NUCLEOTIDE SEQUENCE</scope>
    <source>
        <strain evidence="5">Bu02</strain>
    </source>
</reference>
<dbReference type="PANTHER" id="PTHR30231">
    <property type="entry name" value="DNA POLYMERASE III SUBUNIT EPSILON"/>
    <property type="match status" value="1"/>
</dbReference>
<organism evidence="5">
    <name type="scientific">Candidatus Fermentithermobacillus carboniphilus</name>
    <dbReference type="NCBI Taxonomy" id="3085328"/>
    <lineage>
        <taxon>Bacteria</taxon>
        <taxon>Bacillati</taxon>
        <taxon>Bacillota</taxon>
        <taxon>Candidatus Fermentithermobacillia</taxon>
        <taxon>Candidatus Fermentithermobacillales</taxon>
        <taxon>Candidatus Fermentithermobacillaceae</taxon>
        <taxon>Candidatus Fermentithermobacillus</taxon>
    </lineage>
</organism>
<proteinExistence type="predicted"/>
<dbReference type="Gene3D" id="3.40.50.300">
    <property type="entry name" value="P-loop containing nucleotide triphosphate hydrolases"/>
    <property type="match status" value="1"/>
</dbReference>
<dbReference type="Gene3D" id="3.30.420.10">
    <property type="entry name" value="Ribonuclease H-like superfamily/Ribonuclease H"/>
    <property type="match status" value="1"/>
</dbReference>
<dbReference type="InterPro" id="IPR013520">
    <property type="entry name" value="Ribonucl_H"/>
</dbReference>
<dbReference type="Pfam" id="PF13307">
    <property type="entry name" value="Helicase_C_2"/>
    <property type="match status" value="1"/>
</dbReference>
<keyword evidence="2" id="KW-0378">Hydrolase</keyword>
<sequence>MTYRNIPVPDYIAFDLETTGLSVETDEILEVALVKFEGGAVVDRWSSLVRPTKPVPLKSLRLTHISRDDLERSPSLGEVLEIIQRYRRDFPLVGHNSQFDTAFLAKVIDGFPGVNVYDTLELSRIVFPGYKSYKLSDLAASLGVSLEEAHRAYGDAEASGHIFRLIQEKIGDLPYEVREKVLWVMGNKWIPGHLFSATGPEKSLQPALFPFSEPVPPTRGPGATPVPAASDILPDLTEALSEGREETVLDLPSGSDMARLVAGAVLEYTRKSKRRALMAGFPLTSQEVADMGARVSHLGLSSDYLCVLRFEKALFLAKKGLYEDLDHEEKRFLASLVNWRRFTQEGGSHEIQITGNGHNIWREVSCPQDLSCSESCPVREDCFYLKALRKASQSEIVLTTRLAALSPGEKYDDALIWGFHEIGRVWELREPRIDLGRLRDTLAKGGYRVAAQRTQQLLELLGRLVPQGDSICPSEVEESAKALYMDLSKVTSDMRNRFRDIWLSLDESGTAPPCIPEPPIVSANLHKLEYWQEGLRHFCSDDEASVRLVTAGIGEDGSKTWFLSRKTLWPAQKARAFLKERFSRVFYLSNLASLIIPKDGLRQLHGFSSPVILVKPGRPSAGTGFVQAGDEQSEGPGQGGSRQAACGDVLVAAADKYPVPGASQYASYVSGFLLELCQVIRKSCLVLFSSGALLKEVYSILAPRLEEKGIAVFAQGIDGGTRVVEHLEEDDTLVLARFGSEPDQWLASVPRCIVVPKIPFSPPSALEDLRRKEMFAQGRDGFIEINVHAAVLAIRSYIQAMSETGRRSAVIFLDPKVLPGQRGWGKSFMEEFSDFRRVVSPPKEVILRVVKWLAEGPER</sequence>
<feature type="domain" description="Exonuclease" evidence="4">
    <location>
        <begin position="10"/>
        <end position="172"/>
    </location>
</feature>
<dbReference type="GO" id="GO:0008408">
    <property type="term" value="F:3'-5' exonuclease activity"/>
    <property type="evidence" value="ECO:0007669"/>
    <property type="project" value="TreeGrafter"/>
</dbReference>
<dbReference type="InterPro" id="IPR012337">
    <property type="entry name" value="RNaseH-like_sf"/>
</dbReference>
<dbReference type="GO" id="GO:0016818">
    <property type="term" value="F:hydrolase activity, acting on acid anhydrides, in phosphorus-containing anhydrides"/>
    <property type="evidence" value="ECO:0007669"/>
    <property type="project" value="InterPro"/>
</dbReference>
<dbReference type="AlphaFoldDB" id="A0AAT9LF88"/>
<dbReference type="FunFam" id="3.30.420.10:FF:000045">
    <property type="entry name" value="3'-5' exonuclease DinG"/>
    <property type="match status" value="1"/>
</dbReference>
<dbReference type="KEGG" id="fcz:IMF26_01710"/>
<evidence type="ECO:0000256" key="3">
    <source>
        <dbReference type="ARBA" id="ARBA00022839"/>
    </source>
</evidence>
<dbReference type="GO" id="GO:0003676">
    <property type="term" value="F:nucleic acid binding"/>
    <property type="evidence" value="ECO:0007669"/>
    <property type="project" value="InterPro"/>
</dbReference>
<evidence type="ECO:0000256" key="1">
    <source>
        <dbReference type="ARBA" id="ARBA00022722"/>
    </source>
</evidence>
<dbReference type="SUPFAM" id="SSF53098">
    <property type="entry name" value="Ribonuclease H-like"/>
    <property type="match status" value="1"/>
</dbReference>
<dbReference type="GO" id="GO:0004386">
    <property type="term" value="F:helicase activity"/>
    <property type="evidence" value="ECO:0007669"/>
    <property type="project" value="InterPro"/>
</dbReference>
<dbReference type="InterPro" id="IPR036397">
    <property type="entry name" value="RNaseH_sf"/>
</dbReference>
<dbReference type="GO" id="GO:0005524">
    <property type="term" value="F:ATP binding"/>
    <property type="evidence" value="ECO:0007669"/>
    <property type="project" value="InterPro"/>
</dbReference>
<name>A0AAT9LF88_9FIRM</name>
<evidence type="ECO:0000259" key="4">
    <source>
        <dbReference type="SMART" id="SM00479"/>
    </source>
</evidence>
<protein>
    <recommendedName>
        <fullName evidence="4">Exonuclease domain-containing protein</fullName>
    </recommendedName>
</protein>
<dbReference type="GO" id="GO:0006139">
    <property type="term" value="P:nucleobase-containing compound metabolic process"/>
    <property type="evidence" value="ECO:0007669"/>
    <property type="project" value="InterPro"/>
</dbReference>
<dbReference type="InterPro" id="IPR027417">
    <property type="entry name" value="P-loop_NTPase"/>
</dbReference>
<evidence type="ECO:0000256" key="2">
    <source>
        <dbReference type="ARBA" id="ARBA00022801"/>
    </source>
</evidence>
<dbReference type="EMBL" id="CP062796">
    <property type="protein sequence ID" value="QUL98823.1"/>
    <property type="molecule type" value="Genomic_DNA"/>
</dbReference>
<gene>
    <name evidence="5" type="ORF">IMF26_01710</name>
</gene>
<keyword evidence="3" id="KW-0269">Exonuclease</keyword>
<dbReference type="SMART" id="SM00479">
    <property type="entry name" value="EXOIII"/>
    <property type="match status" value="1"/>
</dbReference>
<dbReference type="Pfam" id="PF00929">
    <property type="entry name" value="RNase_T"/>
    <property type="match status" value="1"/>
</dbReference>
<evidence type="ECO:0000313" key="5">
    <source>
        <dbReference type="EMBL" id="QUL98823.1"/>
    </source>
</evidence>
<dbReference type="InterPro" id="IPR006555">
    <property type="entry name" value="ATP-dep_Helicase_C"/>
</dbReference>
<keyword evidence="1" id="KW-0540">Nuclease</keyword>
<accession>A0AAT9LF88</accession>